<feature type="region of interest" description="Disordered" evidence="1">
    <location>
        <begin position="275"/>
        <end position="300"/>
    </location>
</feature>
<feature type="compositionally biased region" description="Basic and acidic residues" evidence="1">
    <location>
        <begin position="181"/>
        <end position="201"/>
    </location>
</feature>
<feature type="region of interest" description="Disordered" evidence="1">
    <location>
        <begin position="70"/>
        <end position="99"/>
    </location>
</feature>
<proteinExistence type="predicted"/>
<dbReference type="Proteomes" id="UP000583929">
    <property type="component" value="Unassembled WGS sequence"/>
</dbReference>
<dbReference type="EMBL" id="JAATIQ010000774">
    <property type="protein sequence ID" value="KAF4347745.1"/>
    <property type="molecule type" value="Genomic_DNA"/>
</dbReference>
<dbReference type="SUPFAM" id="SSF49764">
    <property type="entry name" value="HSP20-like chaperones"/>
    <property type="match status" value="1"/>
</dbReference>
<dbReference type="GO" id="GO:0051082">
    <property type="term" value="F:unfolded protein binding"/>
    <property type="evidence" value="ECO:0007669"/>
    <property type="project" value="TreeGrafter"/>
</dbReference>
<dbReference type="AlphaFoldDB" id="A0A7J6DNS0"/>
<feature type="compositionally biased region" description="Basic and acidic residues" evidence="1">
    <location>
        <begin position="289"/>
        <end position="300"/>
    </location>
</feature>
<feature type="compositionally biased region" description="Low complexity" evidence="1">
    <location>
        <begin position="83"/>
        <end position="99"/>
    </location>
</feature>
<dbReference type="GO" id="GO:0006457">
    <property type="term" value="P:protein folding"/>
    <property type="evidence" value="ECO:0007669"/>
    <property type="project" value="TreeGrafter"/>
</dbReference>
<dbReference type="PANTHER" id="PTHR12356">
    <property type="entry name" value="NUCLEAR MOVEMENT PROTEIN NUDC"/>
    <property type="match status" value="1"/>
</dbReference>
<dbReference type="Gene3D" id="2.60.40.790">
    <property type="match status" value="2"/>
</dbReference>
<organism evidence="2 3">
    <name type="scientific">Cannabis sativa</name>
    <name type="common">Hemp</name>
    <name type="synonym">Marijuana</name>
    <dbReference type="NCBI Taxonomy" id="3483"/>
    <lineage>
        <taxon>Eukaryota</taxon>
        <taxon>Viridiplantae</taxon>
        <taxon>Streptophyta</taxon>
        <taxon>Embryophyta</taxon>
        <taxon>Tracheophyta</taxon>
        <taxon>Spermatophyta</taxon>
        <taxon>Magnoliopsida</taxon>
        <taxon>eudicotyledons</taxon>
        <taxon>Gunneridae</taxon>
        <taxon>Pentapetalae</taxon>
        <taxon>rosids</taxon>
        <taxon>fabids</taxon>
        <taxon>Rosales</taxon>
        <taxon>Cannabaceae</taxon>
        <taxon>Cannabis</taxon>
    </lineage>
</organism>
<reference evidence="2 3" key="1">
    <citation type="journal article" date="2020" name="bioRxiv">
        <title>Sequence and annotation of 42 cannabis genomes reveals extensive copy number variation in cannabinoid synthesis and pathogen resistance genes.</title>
        <authorList>
            <person name="Mckernan K.J."/>
            <person name="Helbert Y."/>
            <person name="Kane L.T."/>
            <person name="Ebling H."/>
            <person name="Zhang L."/>
            <person name="Liu B."/>
            <person name="Eaton Z."/>
            <person name="Mclaughlin S."/>
            <person name="Kingan S."/>
            <person name="Baybayan P."/>
            <person name="Concepcion G."/>
            <person name="Jordan M."/>
            <person name="Riva A."/>
            <person name="Barbazuk W."/>
            <person name="Harkins T."/>
        </authorList>
    </citation>
    <scope>NUCLEOTIDE SEQUENCE [LARGE SCALE GENOMIC DNA]</scope>
    <source>
        <strain evidence="3">cv. Jamaican Lion 4</strain>
        <tissue evidence="2">Leaf</tissue>
    </source>
</reference>
<comment type="caution">
    <text evidence="2">The sequence shown here is derived from an EMBL/GenBank/DDBJ whole genome shotgun (WGS) entry which is preliminary data.</text>
</comment>
<name>A0A7J6DNS0_CANSA</name>
<protein>
    <submittedName>
        <fullName evidence="2">Uncharacterized protein</fullName>
    </submittedName>
</protein>
<accession>A0A7J6DNS0</accession>
<feature type="region of interest" description="Disordered" evidence="1">
    <location>
        <begin position="181"/>
        <end position="211"/>
    </location>
</feature>
<dbReference type="InterPro" id="IPR008978">
    <property type="entry name" value="HSP20-like_chaperone"/>
</dbReference>
<dbReference type="InterPro" id="IPR037898">
    <property type="entry name" value="NudC_fam"/>
</dbReference>
<evidence type="ECO:0000256" key="1">
    <source>
        <dbReference type="SAM" id="MobiDB-lite"/>
    </source>
</evidence>
<sequence>MTRDLRQRRAIACVPSLSGNLSDNRVTSPASRSLLRTILYSHDDPREPQAVNHTVMIHPLAMEIISDFEEEHKETKPKPKPNPNLKPSASPSSSSSSSAATASFTASFNPSNLLGFLEKVFHFVAQHSDFLEKVTVEKEILSVARVAKERKEKEKESKRRKVEEVEEKKVSVVPENVTKVPKKEEEEEKFPVKVENKEESGPRAPNLGNGLDLDKYSWTQSLQEVTAVIPVPVGNKGSKFDFYSVAKHDQMDWWKCLVKGDPEIDTQKVEKMMFDQRQKSMGLPSSERNAAREPSKDIHG</sequence>
<evidence type="ECO:0000313" key="3">
    <source>
        <dbReference type="Proteomes" id="UP000583929"/>
    </source>
</evidence>
<dbReference type="PANTHER" id="PTHR12356:SF3">
    <property type="entry name" value="NUCLEAR MIGRATION PROTEIN NUDC"/>
    <property type="match status" value="1"/>
</dbReference>
<evidence type="ECO:0000313" key="2">
    <source>
        <dbReference type="EMBL" id="KAF4347745.1"/>
    </source>
</evidence>
<keyword evidence="3" id="KW-1185">Reference proteome</keyword>
<dbReference type="GO" id="GO:0005737">
    <property type="term" value="C:cytoplasm"/>
    <property type="evidence" value="ECO:0007669"/>
    <property type="project" value="TreeGrafter"/>
</dbReference>
<gene>
    <name evidence="2" type="ORF">G4B88_015386</name>
</gene>